<dbReference type="EMBL" id="BGPR01020788">
    <property type="protein sequence ID" value="GBN85470.1"/>
    <property type="molecule type" value="Genomic_DNA"/>
</dbReference>
<sequence length="181" mass="20136">MTLSLKDRALLMKCFCKNGDCAVIALKKFRTLKGLRSGSGPMTAFGLKKMIDKFVETGSFDMKCGRGRKAIALTSVEDVATALQEASSSALGTCSARGISRTLDMPVSTVRKILLRILQYYPFKITHVQELVPANLPKREAFALQFFARMEVDNAWPCNILWTDEDHFHLEGSVNTKNGRI</sequence>
<organism evidence="1 2">
    <name type="scientific">Araneus ventricosus</name>
    <name type="common">Orbweaver spider</name>
    <name type="synonym">Epeira ventricosa</name>
    <dbReference type="NCBI Taxonomy" id="182803"/>
    <lineage>
        <taxon>Eukaryota</taxon>
        <taxon>Metazoa</taxon>
        <taxon>Ecdysozoa</taxon>
        <taxon>Arthropoda</taxon>
        <taxon>Chelicerata</taxon>
        <taxon>Arachnida</taxon>
        <taxon>Araneae</taxon>
        <taxon>Araneomorphae</taxon>
        <taxon>Entelegynae</taxon>
        <taxon>Araneoidea</taxon>
        <taxon>Araneidae</taxon>
        <taxon>Araneus</taxon>
    </lineage>
</organism>
<comment type="caution">
    <text evidence="1">The sequence shown here is derived from an EMBL/GenBank/DDBJ whole genome shotgun (WGS) entry which is preliminary data.</text>
</comment>
<evidence type="ECO:0000313" key="2">
    <source>
        <dbReference type="Proteomes" id="UP000499080"/>
    </source>
</evidence>
<evidence type="ECO:0008006" key="3">
    <source>
        <dbReference type="Google" id="ProtNLM"/>
    </source>
</evidence>
<reference evidence="1 2" key="1">
    <citation type="journal article" date="2019" name="Sci. Rep.">
        <title>Orb-weaving spider Araneus ventricosus genome elucidates the spidroin gene catalogue.</title>
        <authorList>
            <person name="Kono N."/>
            <person name="Nakamura H."/>
            <person name="Ohtoshi R."/>
            <person name="Moran D.A.P."/>
            <person name="Shinohara A."/>
            <person name="Yoshida Y."/>
            <person name="Fujiwara M."/>
            <person name="Mori M."/>
            <person name="Tomita M."/>
            <person name="Arakawa K."/>
        </authorList>
    </citation>
    <scope>NUCLEOTIDE SEQUENCE [LARGE SCALE GENOMIC DNA]</scope>
</reference>
<dbReference type="PANTHER" id="PTHR47326:SF1">
    <property type="entry name" value="HTH PSQ-TYPE DOMAIN-CONTAINING PROTEIN"/>
    <property type="match status" value="1"/>
</dbReference>
<protein>
    <recommendedName>
        <fullName evidence="3">DUF4817 domain-containing protein</fullName>
    </recommendedName>
</protein>
<accession>A0A4Y2SDW5</accession>
<dbReference type="PANTHER" id="PTHR47326">
    <property type="entry name" value="TRANSPOSABLE ELEMENT TC3 TRANSPOSASE-LIKE PROTEIN"/>
    <property type="match status" value="1"/>
</dbReference>
<dbReference type="Proteomes" id="UP000499080">
    <property type="component" value="Unassembled WGS sequence"/>
</dbReference>
<keyword evidence="2" id="KW-1185">Reference proteome</keyword>
<evidence type="ECO:0000313" key="1">
    <source>
        <dbReference type="EMBL" id="GBN85470.1"/>
    </source>
</evidence>
<gene>
    <name evidence="1" type="ORF">AVEN_161293_1</name>
</gene>
<dbReference type="AlphaFoldDB" id="A0A4Y2SDW5"/>
<dbReference type="OrthoDB" id="6430321at2759"/>
<proteinExistence type="predicted"/>
<name>A0A4Y2SDW5_ARAVE</name>